<protein>
    <submittedName>
        <fullName evidence="4">DUF333 domain-containing protein</fullName>
    </submittedName>
</protein>
<sequence length="142" mass="15316">MKNIVLFAALAASLMACSTVQQPPAQVGLANPASQYCIEQGGRLEIKDEHSGQVGYCHLPDGSIVEEWALFRQQPGQCVAEEAKKLIGQSGSLPQSEIKQRTQAKIVRSVHPGQPVTMDYRADRVTVTIDPNSNKIVQASCG</sequence>
<organism evidence="4 6">
    <name type="scientific">Acinetobacter indicus</name>
    <dbReference type="NCBI Taxonomy" id="756892"/>
    <lineage>
        <taxon>Bacteria</taxon>
        <taxon>Pseudomonadati</taxon>
        <taxon>Pseudomonadota</taxon>
        <taxon>Gammaproteobacteria</taxon>
        <taxon>Moraxellales</taxon>
        <taxon>Moraxellaceae</taxon>
        <taxon>Acinetobacter</taxon>
    </lineage>
</organism>
<keyword evidence="1" id="KW-0646">Protease inhibitor</keyword>
<evidence type="ECO:0000256" key="2">
    <source>
        <dbReference type="ARBA" id="ARBA00022900"/>
    </source>
</evidence>
<evidence type="ECO:0000256" key="1">
    <source>
        <dbReference type="ARBA" id="ARBA00022690"/>
    </source>
</evidence>
<reference evidence="5 7" key="2">
    <citation type="submission" date="2020-02" db="EMBL/GenBank/DDBJ databases">
        <title>Tigecycline-resistant Acinetobacter species from pigs and migratory birds.</title>
        <authorList>
            <person name="Chen C."/>
            <person name="Sun J."/>
            <person name="Liao X.-P."/>
            <person name="Liu Y.-H."/>
        </authorList>
    </citation>
    <scope>NUCLEOTIDE SEQUENCE [LARGE SCALE GENOMIC DNA]</scope>
    <source>
        <strain evidence="5 7">C15_T</strain>
    </source>
</reference>
<feature type="chain" id="PRO_5042726757" evidence="3">
    <location>
        <begin position="19"/>
        <end position="142"/>
    </location>
</feature>
<gene>
    <name evidence="4" type="ORF">FSC09_09200</name>
    <name evidence="5" type="ORF">G0027_02125</name>
</gene>
<dbReference type="Proteomes" id="UP000593812">
    <property type="component" value="Chromosome"/>
</dbReference>
<dbReference type="PANTHER" id="PTHR38008">
    <property type="entry name" value="HEMOLYSIN-RELATED"/>
    <property type="match status" value="1"/>
</dbReference>
<evidence type="ECO:0000313" key="7">
    <source>
        <dbReference type="Proteomes" id="UP000593812"/>
    </source>
</evidence>
<dbReference type="InterPro" id="IPR021719">
    <property type="entry name" value="Prot_inh_I78"/>
</dbReference>
<accession>A0A6C0Y389</accession>
<evidence type="ECO:0000313" key="5">
    <source>
        <dbReference type="EMBL" id="QOW41746.1"/>
    </source>
</evidence>
<proteinExistence type="predicted"/>
<dbReference type="InterPro" id="IPR005590">
    <property type="entry name" value="DUF333"/>
</dbReference>
<dbReference type="GO" id="GO:0004867">
    <property type="term" value="F:serine-type endopeptidase inhibitor activity"/>
    <property type="evidence" value="ECO:0007669"/>
    <property type="project" value="UniProtKB-KW"/>
</dbReference>
<dbReference type="Pfam" id="PF03891">
    <property type="entry name" value="DUF333"/>
    <property type="match status" value="1"/>
</dbReference>
<name>A0A6C0Y389_9GAMM</name>
<keyword evidence="2" id="KW-0722">Serine protease inhibitor</keyword>
<feature type="signal peptide" evidence="3">
    <location>
        <begin position="1"/>
        <end position="18"/>
    </location>
</feature>
<dbReference type="RefSeq" id="WP_005176977.1">
    <property type="nucleotide sequence ID" value="NZ_CAXNYR010000001.1"/>
</dbReference>
<evidence type="ECO:0000313" key="4">
    <source>
        <dbReference type="EMBL" id="QIC70579.1"/>
    </source>
</evidence>
<dbReference type="SUPFAM" id="SSF54654">
    <property type="entry name" value="CI-2 family of serine protease inhibitors"/>
    <property type="match status" value="1"/>
</dbReference>
<dbReference type="AlphaFoldDB" id="A0A6C0Y389"/>
<dbReference type="GeneID" id="69465506"/>
<dbReference type="Proteomes" id="UP000503440">
    <property type="component" value="Chromosome"/>
</dbReference>
<dbReference type="PANTHER" id="PTHR38008:SF2">
    <property type="entry name" value="HEMOLYSIN"/>
    <property type="match status" value="1"/>
</dbReference>
<dbReference type="EMBL" id="CP044455">
    <property type="protein sequence ID" value="QIC70579.1"/>
    <property type="molecule type" value="Genomic_DNA"/>
</dbReference>
<reference evidence="4 6" key="1">
    <citation type="submission" date="2019-09" db="EMBL/GenBank/DDBJ databases">
        <title>Non-baumannii Acinetobacter spp. carrying blaNDM-1 isolated in China.</title>
        <authorList>
            <person name="Cui C."/>
            <person name="Chen C."/>
            <person name="Sun J."/>
            <person name="Liu Y."/>
        </authorList>
    </citation>
    <scope>NUCLEOTIDE SEQUENCE [LARGE SCALE GENOMIC DNA]</scope>
    <source>
        <strain evidence="4 6">B18</strain>
    </source>
</reference>
<dbReference type="EMBL" id="CP048654">
    <property type="protein sequence ID" value="QOW41746.1"/>
    <property type="molecule type" value="Genomic_DNA"/>
</dbReference>
<dbReference type="Gene3D" id="3.30.10.10">
    <property type="entry name" value="Trypsin Inhibitor V, subunit A"/>
    <property type="match status" value="1"/>
</dbReference>
<evidence type="ECO:0000256" key="3">
    <source>
        <dbReference type="SAM" id="SignalP"/>
    </source>
</evidence>
<dbReference type="Pfam" id="PF11720">
    <property type="entry name" value="Inhibitor_I78"/>
    <property type="match status" value="1"/>
</dbReference>
<dbReference type="PROSITE" id="PS51257">
    <property type="entry name" value="PROKAR_LIPOPROTEIN"/>
    <property type="match status" value="1"/>
</dbReference>
<dbReference type="InterPro" id="IPR036354">
    <property type="entry name" value="Prot_inh_pot1_sf"/>
</dbReference>
<keyword evidence="3" id="KW-0732">Signal</keyword>
<evidence type="ECO:0000313" key="6">
    <source>
        <dbReference type="Proteomes" id="UP000503440"/>
    </source>
</evidence>